<feature type="region of interest" description="Disordered" evidence="1">
    <location>
        <begin position="258"/>
        <end position="277"/>
    </location>
</feature>
<sequence length="366" mass="40385">MMIKFLAHGTGKGSSAATYLLDSHDHKGEERAGVAVLRGDPQQFAAVADALDFQHRYRSAVISWSEEEAPSDAEIGAVLDDFEALSFAGLDRQDVHLTAVQHREAGGGVHVHILVPRVHLGTGKSLNIAPPGHRKDFDALRDKWNYGKGWARPDDPLRARLIQPSFDAYKGQKDRTAIKRQIGDHLLGAVAQGLIRDRGELLEYLGEVLEFEITRHGKDYITIRPEGYPQGIRLKGELYGEGWRAENTLERETIAAASRGAGRGGHVDRGQSDTAQRAFDEACERRAEYNQGRYLAAERADHHVVRFTAERLGTTTGDRGRAQMLELDGLGADPEGVKRRDHPRPREGNRAGDRSAQDGPRATQDG</sequence>
<evidence type="ECO:0000256" key="1">
    <source>
        <dbReference type="SAM" id="MobiDB-lite"/>
    </source>
</evidence>
<feature type="compositionally biased region" description="Basic and acidic residues" evidence="1">
    <location>
        <begin position="344"/>
        <end position="356"/>
    </location>
</feature>
<name>A0ABY3MFL9_AERVE</name>
<accession>A0ABY3MFL9</accession>
<feature type="non-terminal residue" evidence="2">
    <location>
        <position position="366"/>
    </location>
</feature>
<comment type="caution">
    <text evidence="2">The sequence shown here is derived from an EMBL/GenBank/DDBJ whole genome shotgun (WGS) entry which is preliminary data.</text>
</comment>
<dbReference type="Proteomes" id="UP000323129">
    <property type="component" value="Unassembled WGS sequence"/>
</dbReference>
<reference evidence="2 3" key="1">
    <citation type="submission" date="2017-08" db="EMBL/GenBank/DDBJ databases">
        <title>Aeromonas veronii bv sobria strain NS22 whole genome sequencing.</title>
        <authorList>
            <person name="Katharios P."/>
            <person name="Ha V.Q."/>
            <person name="Smyrli M."/>
        </authorList>
    </citation>
    <scope>NUCLEOTIDE SEQUENCE [LARGE SCALE GENOMIC DNA]</scope>
    <source>
        <strain evidence="2 3">NS22</strain>
    </source>
</reference>
<protein>
    <recommendedName>
        <fullName evidence="4">Mobilization protein</fullName>
    </recommendedName>
</protein>
<proteinExistence type="predicted"/>
<evidence type="ECO:0000313" key="2">
    <source>
        <dbReference type="EMBL" id="TYD39921.1"/>
    </source>
</evidence>
<evidence type="ECO:0000313" key="3">
    <source>
        <dbReference type="Proteomes" id="UP000323129"/>
    </source>
</evidence>
<organism evidence="2 3">
    <name type="scientific">Aeromonas veronii</name>
    <dbReference type="NCBI Taxonomy" id="654"/>
    <lineage>
        <taxon>Bacteria</taxon>
        <taxon>Pseudomonadati</taxon>
        <taxon>Pseudomonadota</taxon>
        <taxon>Gammaproteobacteria</taxon>
        <taxon>Aeromonadales</taxon>
        <taxon>Aeromonadaceae</taxon>
        <taxon>Aeromonas</taxon>
    </lineage>
</organism>
<evidence type="ECO:0008006" key="4">
    <source>
        <dbReference type="Google" id="ProtNLM"/>
    </source>
</evidence>
<gene>
    <name evidence="2" type="ORF">CJF24_21750</name>
</gene>
<dbReference type="EMBL" id="NQMC01000137">
    <property type="protein sequence ID" value="TYD39921.1"/>
    <property type="molecule type" value="Genomic_DNA"/>
</dbReference>
<keyword evidence="3" id="KW-1185">Reference proteome</keyword>
<feature type="region of interest" description="Disordered" evidence="1">
    <location>
        <begin position="315"/>
        <end position="366"/>
    </location>
</feature>